<accession>A0A914R2S5</accession>
<evidence type="ECO:0000313" key="1">
    <source>
        <dbReference type="Proteomes" id="UP000887564"/>
    </source>
</evidence>
<protein>
    <submittedName>
        <fullName evidence="2">Uncharacterized protein</fullName>
    </submittedName>
</protein>
<dbReference type="WBParaSite" id="PEQ_0000090901-mRNA-1">
    <property type="protein sequence ID" value="PEQ_0000090901-mRNA-1"/>
    <property type="gene ID" value="PEQ_0000090901"/>
</dbReference>
<sequence length="58" mass="7047">MTLTPIWWACDFARWAELFSFLLFLNRISLSILFTQWPRNSPTVRKHLRCNFLKTPMM</sequence>
<proteinExistence type="predicted"/>
<dbReference type="AlphaFoldDB" id="A0A914R2S5"/>
<reference evidence="2" key="1">
    <citation type="submission" date="2022-11" db="UniProtKB">
        <authorList>
            <consortium name="WormBaseParasite"/>
        </authorList>
    </citation>
    <scope>IDENTIFICATION</scope>
</reference>
<evidence type="ECO:0000313" key="2">
    <source>
        <dbReference type="WBParaSite" id="PEQ_0000090901-mRNA-1"/>
    </source>
</evidence>
<dbReference type="Proteomes" id="UP000887564">
    <property type="component" value="Unplaced"/>
</dbReference>
<name>A0A914R2S5_PAREQ</name>
<organism evidence="1 2">
    <name type="scientific">Parascaris equorum</name>
    <name type="common">Equine roundworm</name>
    <dbReference type="NCBI Taxonomy" id="6256"/>
    <lineage>
        <taxon>Eukaryota</taxon>
        <taxon>Metazoa</taxon>
        <taxon>Ecdysozoa</taxon>
        <taxon>Nematoda</taxon>
        <taxon>Chromadorea</taxon>
        <taxon>Rhabditida</taxon>
        <taxon>Spirurina</taxon>
        <taxon>Ascaridomorpha</taxon>
        <taxon>Ascaridoidea</taxon>
        <taxon>Ascarididae</taxon>
        <taxon>Parascaris</taxon>
    </lineage>
</organism>
<keyword evidence="1" id="KW-1185">Reference proteome</keyword>